<proteinExistence type="predicted"/>
<sequence>MDTDFEDDHWVAHFSLESPISAEMERNFCVYILNCRTRKVSDVMVM</sequence>
<evidence type="ECO:0000313" key="2">
    <source>
        <dbReference type="Proteomes" id="UP000214646"/>
    </source>
</evidence>
<dbReference type="EMBL" id="NIDE01000002">
    <property type="protein sequence ID" value="OWK45731.1"/>
    <property type="molecule type" value="Genomic_DNA"/>
</dbReference>
<comment type="caution">
    <text evidence="1">The sequence shown here is derived from an EMBL/GenBank/DDBJ whole genome shotgun (WGS) entry which is preliminary data.</text>
</comment>
<organism evidence="1 2">
    <name type="scientific">Fimbriiglobus ruber</name>
    <dbReference type="NCBI Taxonomy" id="1908690"/>
    <lineage>
        <taxon>Bacteria</taxon>
        <taxon>Pseudomonadati</taxon>
        <taxon>Planctomycetota</taxon>
        <taxon>Planctomycetia</taxon>
        <taxon>Gemmatales</taxon>
        <taxon>Gemmataceae</taxon>
        <taxon>Fimbriiglobus</taxon>
    </lineage>
</organism>
<accession>A0A225DWK1</accession>
<gene>
    <name evidence="1" type="ORF">FRUB_02062</name>
</gene>
<reference evidence="2" key="1">
    <citation type="submission" date="2017-06" db="EMBL/GenBank/DDBJ databases">
        <title>Genome analysis of Fimbriiglobus ruber SP5, the first member of the order Planctomycetales with confirmed chitinolytic capability.</title>
        <authorList>
            <person name="Ravin N.V."/>
            <person name="Rakitin A.L."/>
            <person name="Ivanova A.A."/>
            <person name="Beletsky A.V."/>
            <person name="Kulichevskaya I.S."/>
            <person name="Mardanov A.V."/>
            <person name="Dedysh S.N."/>
        </authorList>
    </citation>
    <scope>NUCLEOTIDE SEQUENCE [LARGE SCALE GENOMIC DNA]</scope>
    <source>
        <strain evidence="2">SP5</strain>
    </source>
</reference>
<keyword evidence="2" id="KW-1185">Reference proteome</keyword>
<dbReference type="AlphaFoldDB" id="A0A225DWK1"/>
<name>A0A225DWK1_9BACT</name>
<protein>
    <submittedName>
        <fullName evidence="1">Uncharacterized protein</fullName>
    </submittedName>
</protein>
<evidence type="ECO:0000313" key="1">
    <source>
        <dbReference type="EMBL" id="OWK45731.1"/>
    </source>
</evidence>
<dbReference type="Proteomes" id="UP000214646">
    <property type="component" value="Unassembled WGS sequence"/>
</dbReference>